<comment type="cofactor">
    <cofactor evidence="1">
        <name>Mg(2+)</name>
        <dbReference type="ChEBI" id="CHEBI:18420"/>
    </cofactor>
</comment>
<comment type="function">
    <text evidence="1">Lipid phosphatase which dephosphorylates phosphatidylglycerophosphate (PGP) to phosphatidylglycerol (PG).</text>
</comment>
<keyword evidence="1" id="KW-0460">Magnesium</keyword>
<dbReference type="GO" id="GO:0006655">
    <property type="term" value="P:phosphatidylglycerol biosynthetic process"/>
    <property type="evidence" value="ECO:0007669"/>
    <property type="project" value="UniProtKB-UniPathway"/>
</dbReference>
<accession>A0A3A9L7L9</accession>
<comment type="subcellular location">
    <subcellularLocation>
        <location evidence="1">Cell inner membrane</location>
        <topology evidence="1">Multi-pass membrane protein</topology>
    </subcellularLocation>
</comment>
<proteinExistence type="predicted"/>
<evidence type="ECO:0000256" key="1">
    <source>
        <dbReference type="PIRNR" id="PIRNR006162"/>
    </source>
</evidence>
<dbReference type="InterPro" id="IPR007686">
    <property type="entry name" value="YutG/PgpA"/>
</dbReference>
<dbReference type="InterPro" id="IPR026037">
    <property type="entry name" value="PgpA"/>
</dbReference>
<dbReference type="InterPro" id="IPR036681">
    <property type="entry name" value="PgpA-like_sf"/>
</dbReference>
<dbReference type="CDD" id="cd06971">
    <property type="entry name" value="PgpA"/>
    <property type="match status" value="1"/>
</dbReference>
<sequence length="201" mass="22089">MASHKPDIRQANPCPPCPATATAWEKAIYWLGVGLGTGLPKKAPGTWGTVGGLMIALPMLLLGFWGFLVVVVVGCLVGSYVCGKTSKLMGVHDDPHIVFDEWVGMWISLLPSVWLLAQTQDTAKTGLEYCHPSTALLFIVPFVLFRFFDIMKPPPIKWVDKNVSGGFGILIDDVLAGVMAVIFIFMLRAILILMLGWFMFY</sequence>
<keyword evidence="1" id="KW-0378">Hydrolase</keyword>
<dbReference type="RefSeq" id="WP_049148487.1">
    <property type="nucleotide sequence ID" value="NZ_CP018059.1"/>
</dbReference>
<evidence type="ECO:0000259" key="2">
    <source>
        <dbReference type="Pfam" id="PF04608"/>
    </source>
</evidence>
<keyword evidence="1" id="KW-0442">Lipid degradation</keyword>
<dbReference type="Proteomes" id="UP000280228">
    <property type="component" value="Chromosome"/>
</dbReference>
<keyword evidence="1" id="KW-0472">Membrane</keyword>
<dbReference type="EMBL" id="CP034662">
    <property type="protein sequence ID" value="AZQ92563.1"/>
    <property type="molecule type" value="Genomic_DNA"/>
</dbReference>
<comment type="catalytic activity">
    <reaction evidence="1">
        <text>a 1,2-diacyl-sn-glycero-3-phospho-(1'-sn-glycero-3'-phosphate) + H2O = a 1,2-diacyl-sn-glycero-3-phospho-(1'-sn-glycerol) + phosphate</text>
        <dbReference type="Rhea" id="RHEA:33751"/>
        <dbReference type="ChEBI" id="CHEBI:15377"/>
        <dbReference type="ChEBI" id="CHEBI:43474"/>
        <dbReference type="ChEBI" id="CHEBI:60110"/>
        <dbReference type="ChEBI" id="CHEBI:64716"/>
        <dbReference type="EC" id="3.1.3.27"/>
    </reaction>
</comment>
<dbReference type="GO" id="GO:0009395">
    <property type="term" value="P:phospholipid catabolic process"/>
    <property type="evidence" value="ECO:0007669"/>
    <property type="project" value="UniProtKB-KW"/>
</dbReference>
<dbReference type="GO" id="GO:0046872">
    <property type="term" value="F:metal ion binding"/>
    <property type="evidence" value="ECO:0007669"/>
    <property type="project" value="UniProtKB-KW"/>
</dbReference>
<dbReference type="SUPFAM" id="SSF101307">
    <property type="entry name" value="YutG-like"/>
    <property type="match status" value="1"/>
</dbReference>
<reference evidence="3 4" key="1">
    <citation type="submission" date="2018-12" db="EMBL/GenBank/DDBJ databases">
        <title>Persistence of Moraxella catarrhalis in Chronic Obstructive Pulmonary Disease and Regulation of the Hag/MID Adhesin.</title>
        <authorList>
            <person name="Murphy T."/>
            <person name="Zhao X."/>
            <person name="Vyas G."/>
            <person name="Aluvathingal J."/>
            <person name="Nadendla S."/>
            <person name="Tallon L."/>
            <person name="Tettelin H."/>
        </authorList>
    </citation>
    <scope>NUCLEOTIDE SEQUENCE [LARGE SCALE GENOMIC DNA]</scope>
    <source>
        <strain evidence="3 4">46P58B1</strain>
    </source>
</reference>
<protein>
    <recommendedName>
        <fullName evidence="1">Phosphatidylglycerophosphatase A</fullName>
        <ecNumber evidence="1">3.1.3.27</ecNumber>
    </recommendedName>
    <alternativeName>
        <fullName evidence="1">Phosphatidylglycerolphosphate phosphatase A</fullName>
    </alternativeName>
</protein>
<evidence type="ECO:0000313" key="4">
    <source>
        <dbReference type="Proteomes" id="UP000280228"/>
    </source>
</evidence>
<dbReference type="AlphaFoldDB" id="A0A3A9L7L9"/>
<dbReference type="GeneID" id="66586590"/>
<dbReference type="Pfam" id="PF04608">
    <property type="entry name" value="PgpA"/>
    <property type="match status" value="1"/>
</dbReference>
<evidence type="ECO:0000313" key="3">
    <source>
        <dbReference type="EMBL" id="AZQ92563.1"/>
    </source>
</evidence>
<keyword evidence="1" id="KW-0595">Phospholipid degradation</keyword>
<dbReference type="UniPathway" id="UPA00084">
    <property type="reaction ID" value="UER00504"/>
</dbReference>
<keyword evidence="1" id="KW-1003">Cell membrane</keyword>
<organism evidence="3 4">
    <name type="scientific">Moraxella catarrhalis</name>
    <name type="common">Branhamella catarrhalis</name>
    <dbReference type="NCBI Taxonomy" id="480"/>
    <lineage>
        <taxon>Bacteria</taxon>
        <taxon>Pseudomonadati</taxon>
        <taxon>Pseudomonadota</taxon>
        <taxon>Gammaproteobacteria</taxon>
        <taxon>Moraxellales</taxon>
        <taxon>Moraxellaceae</taxon>
        <taxon>Moraxella</taxon>
    </lineage>
</organism>
<keyword evidence="1" id="KW-0812">Transmembrane</keyword>
<comment type="pathway">
    <text evidence="1">Phospholipid metabolism; phosphatidylglycerol biosynthesis; phosphatidylglycerol from CDP-diacylglycerol: step 2/2.</text>
</comment>
<dbReference type="EC" id="3.1.3.27" evidence="1"/>
<keyword evidence="1" id="KW-0479">Metal-binding</keyword>
<keyword evidence="1" id="KW-0443">Lipid metabolism</keyword>
<dbReference type="PANTHER" id="PTHR36305:SF1">
    <property type="entry name" value="PHOSPHATIDYLGLYCEROPHOSPHATASE A"/>
    <property type="match status" value="1"/>
</dbReference>
<dbReference type="PIRSF" id="PIRSF006162">
    <property type="entry name" value="PgpA"/>
    <property type="match status" value="1"/>
</dbReference>
<keyword evidence="1" id="KW-0997">Cell inner membrane</keyword>
<dbReference type="GO" id="GO:0005886">
    <property type="term" value="C:plasma membrane"/>
    <property type="evidence" value="ECO:0007669"/>
    <property type="project" value="UniProtKB-SubCell"/>
</dbReference>
<keyword evidence="1" id="KW-1208">Phospholipid metabolism</keyword>
<name>A0A3A9L7L9_MORCA</name>
<dbReference type="PANTHER" id="PTHR36305">
    <property type="entry name" value="PHOSPHATIDYLGLYCEROPHOSPHATASE A"/>
    <property type="match status" value="1"/>
</dbReference>
<gene>
    <name evidence="3" type="ORF">EJK53_2112</name>
</gene>
<dbReference type="GO" id="GO:0008962">
    <property type="term" value="F:phosphatidylglycerophosphatase activity"/>
    <property type="evidence" value="ECO:0007669"/>
    <property type="project" value="UniProtKB-EC"/>
</dbReference>
<feature type="domain" description="YutG/PgpA" evidence="2">
    <location>
        <begin position="31"/>
        <end position="187"/>
    </location>
</feature>